<reference evidence="1 2" key="2">
    <citation type="journal article" date="2018" name="New Phytol.">
        <title>High intraspecific genome diversity in the model arbuscular mycorrhizal symbiont Rhizophagus irregularis.</title>
        <authorList>
            <person name="Chen E.C.H."/>
            <person name="Morin E."/>
            <person name="Beaudet D."/>
            <person name="Noel J."/>
            <person name="Yildirir G."/>
            <person name="Ndikumana S."/>
            <person name="Charron P."/>
            <person name="St-Onge C."/>
            <person name="Giorgi J."/>
            <person name="Kruger M."/>
            <person name="Marton T."/>
            <person name="Ropars J."/>
            <person name="Grigoriev I.V."/>
            <person name="Hainaut M."/>
            <person name="Henrissat B."/>
            <person name="Roux C."/>
            <person name="Martin F."/>
            <person name="Corradi N."/>
        </authorList>
    </citation>
    <scope>NUCLEOTIDE SEQUENCE [LARGE SCALE GENOMIC DNA]</scope>
    <source>
        <strain evidence="1 2">DAOM 197198</strain>
    </source>
</reference>
<name>A0A2P4PTQ7_RHIID</name>
<dbReference type="Proteomes" id="UP000018888">
    <property type="component" value="Unassembled WGS sequence"/>
</dbReference>
<keyword evidence="2" id="KW-1185">Reference proteome</keyword>
<accession>A0A2P4PTQ7</accession>
<reference evidence="1 2" key="1">
    <citation type="journal article" date="2013" name="Proc. Natl. Acad. Sci. U.S.A.">
        <title>Genome of an arbuscular mycorrhizal fungus provides insight into the oldest plant symbiosis.</title>
        <authorList>
            <person name="Tisserant E."/>
            <person name="Malbreil M."/>
            <person name="Kuo A."/>
            <person name="Kohler A."/>
            <person name="Symeonidi A."/>
            <person name="Balestrini R."/>
            <person name="Charron P."/>
            <person name="Duensing N."/>
            <person name="Frei Dit Frey N."/>
            <person name="Gianinazzi-Pearson V."/>
            <person name="Gilbert L.B."/>
            <person name="Handa Y."/>
            <person name="Herr J.R."/>
            <person name="Hijri M."/>
            <person name="Koul R."/>
            <person name="Kawaguchi M."/>
            <person name="Krajinski F."/>
            <person name="Lammers P.J."/>
            <person name="Masclaux F.G."/>
            <person name="Murat C."/>
            <person name="Morin E."/>
            <person name="Ndikumana S."/>
            <person name="Pagni M."/>
            <person name="Petitpierre D."/>
            <person name="Requena N."/>
            <person name="Rosikiewicz P."/>
            <person name="Riley R."/>
            <person name="Saito K."/>
            <person name="San Clemente H."/>
            <person name="Shapiro H."/>
            <person name="van Tuinen D."/>
            <person name="Becard G."/>
            <person name="Bonfante P."/>
            <person name="Paszkowski U."/>
            <person name="Shachar-Hill Y.Y."/>
            <person name="Tuskan G.A."/>
            <person name="Young P.W."/>
            <person name="Sanders I.R."/>
            <person name="Henrissat B."/>
            <person name="Rensing S.A."/>
            <person name="Grigoriev I.V."/>
            <person name="Corradi N."/>
            <person name="Roux C."/>
            <person name="Martin F."/>
        </authorList>
    </citation>
    <scope>NUCLEOTIDE SEQUENCE [LARGE SCALE GENOMIC DNA]</scope>
    <source>
        <strain evidence="1 2">DAOM 197198</strain>
    </source>
</reference>
<protein>
    <submittedName>
        <fullName evidence="1">Uncharacterized protein</fullName>
    </submittedName>
</protein>
<dbReference type="EMBL" id="AUPC02000147">
    <property type="protein sequence ID" value="POG68778.1"/>
    <property type="molecule type" value="Genomic_DNA"/>
</dbReference>
<organism evidence="1 2">
    <name type="scientific">Rhizophagus irregularis (strain DAOM 181602 / DAOM 197198 / MUCL 43194)</name>
    <name type="common">Arbuscular mycorrhizal fungus</name>
    <name type="synonym">Glomus intraradices</name>
    <dbReference type="NCBI Taxonomy" id="747089"/>
    <lineage>
        <taxon>Eukaryota</taxon>
        <taxon>Fungi</taxon>
        <taxon>Fungi incertae sedis</taxon>
        <taxon>Mucoromycota</taxon>
        <taxon>Glomeromycotina</taxon>
        <taxon>Glomeromycetes</taxon>
        <taxon>Glomerales</taxon>
        <taxon>Glomeraceae</taxon>
        <taxon>Rhizophagus</taxon>
    </lineage>
</organism>
<comment type="caution">
    <text evidence="1">The sequence shown here is derived from an EMBL/GenBank/DDBJ whole genome shotgun (WGS) entry which is preliminary data.</text>
</comment>
<evidence type="ECO:0000313" key="1">
    <source>
        <dbReference type="EMBL" id="POG68778.1"/>
    </source>
</evidence>
<evidence type="ECO:0000313" key="2">
    <source>
        <dbReference type="Proteomes" id="UP000018888"/>
    </source>
</evidence>
<feature type="non-terminal residue" evidence="1">
    <location>
        <position position="1"/>
    </location>
</feature>
<dbReference type="AlphaFoldDB" id="A0A2P4PTQ7"/>
<sequence length="56" mass="6961">FVVTDIYRVLFKLLFKLSFRVYITKYQEYKFIFKTKGWLIFFTMAINLLKQNLQKI</sequence>
<gene>
    <name evidence="1" type="ORF">GLOIN_2v1632728</name>
</gene>
<proteinExistence type="predicted"/>